<comment type="caution">
    <text evidence="1">The sequence shown here is derived from an EMBL/GenBank/DDBJ whole genome shotgun (WGS) entry which is preliminary data.</text>
</comment>
<evidence type="ECO:0000313" key="1">
    <source>
        <dbReference type="EMBL" id="EAK5836099.1"/>
    </source>
</evidence>
<proteinExistence type="predicted"/>
<dbReference type="AlphaFoldDB" id="A0A5T0Z4L7"/>
<reference evidence="1" key="1">
    <citation type="submission" date="2018-05" db="EMBL/GenBank/DDBJ databases">
        <authorList>
            <consortium name="GenomeTrakr network: Whole genome sequencing for foodborne pathogen traceback"/>
        </authorList>
    </citation>
    <scope>NUCLEOTIDE SEQUENCE</scope>
    <source>
        <strain evidence="1">AK1117400155-2</strain>
    </source>
</reference>
<organism evidence="1">
    <name type="scientific">Campylobacter jejuni</name>
    <dbReference type="NCBI Taxonomy" id="197"/>
    <lineage>
        <taxon>Bacteria</taxon>
        <taxon>Pseudomonadati</taxon>
        <taxon>Campylobacterota</taxon>
        <taxon>Epsilonproteobacteria</taxon>
        <taxon>Campylobacterales</taxon>
        <taxon>Campylobacteraceae</taxon>
        <taxon>Campylobacter</taxon>
    </lineage>
</organism>
<sequence length="250" mass="29815">MMSYDLDLKSYEKIENLFAPITLSQNFKEKMIKSINVLHFGYLWGACREACELVKKQQKYDDLFGLIMKIYAKRRKNHQANFLLLHCYENALRSTLAVKIAKLYNKKEDNWFIRKECSRTNSTLKNLLKRVQKRYHGKEVSNTWEVFDNFYLIDLEEILIEHWSEFSSIFKEVKEYKNQPLPCFGTKEHLKTKLSQIRKARNEIFHNKPTKIKFKKDLEILLLRLGCNLEDAINIGDIKEAIMLKCNYDI</sequence>
<dbReference type="EMBL" id="AACHLB010000001">
    <property type="protein sequence ID" value="EAK5836099.1"/>
    <property type="molecule type" value="Genomic_DNA"/>
</dbReference>
<accession>A0A5T0Z4L7</accession>
<evidence type="ECO:0008006" key="2">
    <source>
        <dbReference type="Google" id="ProtNLM"/>
    </source>
</evidence>
<gene>
    <name evidence="1" type="ORF">APU83_00375</name>
</gene>
<protein>
    <recommendedName>
        <fullName evidence="2">CAAX protease</fullName>
    </recommendedName>
</protein>
<name>A0A5T0Z4L7_CAMJU</name>